<evidence type="ECO:0000313" key="2">
    <source>
        <dbReference type="EMBL" id="CAD8103927.1"/>
    </source>
</evidence>
<proteinExistence type="predicted"/>
<protein>
    <submittedName>
        <fullName evidence="2">Uncharacterized protein</fullName>
    </submittedName>
</protein>
<keyword evidence="3" id="KW-1185">Reference proteome</keyword>
<dbReference type="Proteomes" id="UP000688137">
    <property type="component" value="Unassembled WGS sequence"/>
</dbReference>
<reference evidence="2" key="1">
    <citation type="submission" date="2021-01" db="EMBL/GenBank/DDBJ databases">
        <authorList>
            <consortium name="Genoscope - CEA"/>
            <person name="William W."/>
        </authorList>
    </citation>
    <scope>NUCLEOTIDE SEQUENCE</scope>
</reference>
<name>A0A8S1PL14_PARPR</name>
<evidence type="ECO:0000256" key="1">
    <source>
        <dbReference type="SAM" id="MobiDB-lite"/>
    </source>
</evidence>
<dbReference type="OMA" id="NKGQESV"/>
<sequence length="235" mass="28095">MQLMQAKNDHQQESSNNIKHLRYKSSYLIRNRRKIYDDNDFREVVQNFYKLVSEINKGQESVQPLLVKKITKPPLRKQTQQSKQRNASKNKQPTKELTQSKRDVHFRPDQQAQQYFNSCFSQQIMSHLLPNFDQPYCKQVPFLYDKPKPHLNFKRNQIHIQTAYQIYIKEFGSGFVESQDPTSFARKVMNSNFNCKTQYQEEEKESDKSEKLNKSYEDGKKKPLKELVREFQSDQ</sequence>
<gene>
    <name evidence="2" type="ORF">PPRIM_AZ9-3.1.T1220104</name>
</gene>
<organism evidence="2 3">
    <name type="scientific">Paramecium primaurelia</name>
    <dbReference type="NCBI Taxonomy" id="5886"/>
    <lineage>
        <taxon>Eukaryota</taxon>
        <taxon>Sar</taxon>
        <taxon>Alveolata</taxon>
        <taxon>Ciliophora</taxon>
        <taxon>Intramacronucleata</taxon>
        <taxon>Oligohymenophorea</taxon>
        <taxon>Peniculida</taxon>
        <taxon>Parameciidae</taxon>
        <taxon>Paramecium</taxon>
    </lineage>
</organism>
<feature type="compositionally biased region" description="Polar residues" evidence="1">
    <location>
        <begin position="77"/>
        <end position="97"/>
    </location>
</feature>
<accession>A0A8S1PL14</accession>
<dbReference type="EMBL" id="CAJJDM010000125">
    <property type="protein sequence ID" value="CAD8103927.1"/>
    <property type="molecule type" value="Genomic_DNA"/>
</dbReference>
<feature type="compositionally biased region" description="Basic and acidic residues" evidence="1">
    <location>
        <begin position="199"/>
        <end position="235"/>
    </location>
</feature>
<evidence type="ECO:0000313" key="3">
    <source>
        <dbReference type="Proteomes" id="UP000688137"/>
    </source>
</evidence>
<feature type="region of interest" description="Disordered" evidence="1">
    <location>
        <begin position="198"/>
        <end position="235"/>
    </location>
</feature>
<feature type="region of interest" description="Disordered" evidence="1">
    <location>
        <begin position="66"/>
        <end position="103"/>
    </location>
</feature>
<dbReference type="AlphaFoldDB" id="A0A8S1PL14"/>
<comment type="caution">
    <text evidence="2">The sequence shown here is derived from an EMBL/GenBank/DDBJ whole genome shotgun (WGS) entry which is preliminary data.</text>
</comment>